<accession>A0AAV4LG32</accession>
<proteinExistence type="predicted"/>
<name>A0AAV4LG32_9BACL</name>
<dbReference type="InterPro" id="IPR024453">
    <property type="entry name" value="Peptidase_C92"/>
</dbReference>
<evidence type="ECO:0000256" key="2">
    <source>
        <dbReference type="SAM" id="SignalP"/>
    </source>
</evidence>
<dbReference type="EMBL" id="BOQE01000001">
    <property type="protein sequence ID" value="GIM46706.1"/>
    <property type="molecule type" value="Genomic_DNA"/>
</dbReference>
<reference evidence="3" key="1">
    <citation type="journal article" date="2023" name="Int. J. Syst. Evol. Microbiol.">
        <title>Collibacillus ludicampi gen. nov., sp. nov., a new soil bacterium of the family Alicyclobacillaceae.</title>
        <authorList>
            <person name="Jojima T."/>
            <person name="Ioku Y."/>
            <person name="Fukuta Y."/>
            <person name="Shirasaka N."/>
            <person name="Matsumura Y."/>
            <person name="Mori M."/>
        </authorList>
    </citation>
    <scope>NUCLEOTIDE SEQUENCE</scope>
    <source>
        <strain evidence="3">TP075</strain>
    </source>
</reference>
<evidence type="ECO:0000313" key="3">
    <source>
        <dbReference type="EMBL" id="GIM46706.1"/>
    </source>
</evidence>
<dbReference type="Proteomes" id="UP001057291">
    <property type="component" value="Unassembled WGS sequence"/>
</dbReference>
<feature type="chain" id="PRO_5043685799" evidence="2">
    <location>
        <begin position="27"/>
        <end position="250"/>
    </location>
</feature>
<protein>
    <submittedName>
        <fullName evidence="3">Uncharacterized protein</fullName>
    </submittedName>
</protein>
<keyword evidence="2" id="KW-0732">Signal</keyword>
<feature type="compositionally biased region" description="Pro residues" evidence="1">
    <location>
        <begin position="54"/>
        <end position="63"/>
    </location>
</feature>
<dbReference type="SUPFAM" id="SSF54001">
    <property type="entry name" value="Cysteine proteinases"/>
    <property type="match status" value="1"/>
</dbReference>
<evidence type="ECO:0000256" key="1">
    <source>
        <dbReference type="SAM" id="MobiDB-lite"/>
    </source>
</evidence>
<dbReference type="InterPro" id="IPR038765">
    <property type="entry name" value="Papain-like_cys_pep_sf"/>
</dbReference>
<dbReference type="RefSeq" id="WP_282199770.1">
    <property type="nucleotide sequence ID" value="NZ_BOQE01000001.1"/>
</dbReference>
<organism evidence="3 4">
    <name type="scientific">Collibacillus ludicampi</name>
    <dbReference type="NCBI Taxonomy" id="2771369"/>
    <lineage>
        <taxon>Bacteria</taxon>
        <taxon>Bacillati</taxon>
        <taxon>Bacillota</taxon>
        <taxon>Bacilli</taxon>
        <taxon>Bacillales</taxon>
        <taxon>Alicyclobacillaceae</taxon>
        <taxon>Collibacillus</taxon>
    </lineage>
</organism>
<evidence type="ECO:0000313" key="4">
    <source>
        <dbReference type="Proteomes" id="UP001057291"/>
    </source>
</evidence>
<sequence length="250" mass="28676">MKKKKALLKAFTVPIFVSAFSFTSLASANQSDTNVQITQEQKDEWKKNHNIPKTPLPQDPRGPIPNFQSLAEYEQWAKTHPDISVKSQINTVSAQSQKKFPMSSLSDGDLVFGAKPYDLSSGSSIPYGYFRHAGMYVNDRGKFISAMPGKGVRWETVDWWETNYADVSLNWVPSTTSSQRTSVVQNASYHIGEPYDWGTNKYKTNKWYCSKLPWFEYNKWAQIDLDSNGGYWVTPDDIYNSNYVKQYWRG</sequence>
<feature type="region of interest" description="Disordered" evidence="1">
    <location>
        <begin position="31"/>
        <end position="64"/>
    </location>
</feature>
<keyword evidence="4" id="KW-1185">Reference proteome</keyword>
<dbReference type="Gene3D" id="3.90.1720.10">
    <property type="entry name" value="endopeptidase domain like (from Nostoc punctiforme)"/>
    <property type="match status" value="1"/>
</dbReference>
<gene>
    <name evidence="3" type="ORF">DNHGIG_22550</name>
</gene>
<dbReference type="AlphaFoldDB" id="A0AAV4LG32"/>
<feature type="signal peptide" evidence="2">
    <location>
        <begin position="1"/>
        <end position="26"/>
    </location>
</feature>
<dbReference type="Pfam" id="PF05708">
    <property type="entry name" value="Peptidase_C92"/>
    <property type="match status" value="1"/>
</dbReference>
<comment type="caution">
    <text evidence="3">The sequence shown here is derived from an EMBL/GenBank/DDBJ whole genome shotgun (WGS) entry which is preliminary data.</text>
</comment>